<gene>
    <name evidence="2" type="ORF">XA68_13964</name>
</gene>
<evidence type="ECO:0000256" key="1">
    <source>
        <dbReference type="SAM" id="MobiDB-lite"/>
    </source>
</evidence>
<reference evidence="2 3" key="2">
    <citation type="journal article" date="2017" name="Sci. Rep.">
        <title>Ant-infecting Ophiocordyceps genomes reveal a high diversity of potential behavioral manipulation genes and a possible major role for enterotoxins.</title>
        <authorList>
            <person name="de Bekker C."/>
            <person name="Ohm R.A."/>
            <person name="Evans H.C."/>
            <person name="Brachmann A."/>
            <person name="Hughes D.P."/>
        </authorList>
    </citation>
    <scope>NUCLEOTIDE SEQUENCE [LARGE SCALE GENOMIC DNA]</scope>
    <source>
        <strain evidence="2 3">SC16a</strain>
    </source>
</reference>
<dbReference type="EMBL" id="LAZP02000031">
    <property type="protein sequence ID" value="PFH62370.1"/>
    <property type="molecule type" value="Genomic_DNA"/>
</dbReference>
<reference evidence="2 3" key="1">
    <citation type="journal article" date="2015" name="BMC Genomics">
        <title>Gene expression during zombie ant biting behavior reflects the complexity underlying fungal parasitic behavioral manipulation.</title>
        <authorList>
            <person name="de Bekker C."/>
            <person name="Ohm R.A."/>
            <person name="Loreto R.G."/>
            <person name="Sebastian A."/>
            <person name="Albert I."/>
            <person name="Merrow M."/>
            <person name="Brachmann A."/>
            <person name="Hughes D.P."/>
        </authorList>
    </citation>
    <scope>NUCLEOTIDE SEQUENCE [LARGE SCALE GENOMIC DNA]</scope>
    <source>
        <strain evidence="2 3">SC16a</strain>
    </source>
</reference>
<proteinExistence type="predicted"/>
<organism evidence="2 3">
    <name type="scientific">Ophiocordyceps unilateralis</name>
    <name type="common">Zombie-ant fungus</name>
    <name type="synonym">Torrubia unilateralis</name>
    <dbReference type="NCBI Taxonomy" id="268505"/>
    <lineage>
        <taxon>Eukaryota</taxon>
        <taxon>Fungi</taxon>
        <taxon>Dikarya</taxon>
        <taxon>Ascomycota</taxon>
        <taxon>Pezizomycotina</taxon>
        <taxon>Sordariomycetes</taxon>
        <taxon>Hypocreomycetidae</taxon>
        <taxon>Hypocreales</taxon>
        <taxon>Ophiocordycipitaceae</taxon>
        <taxon>Ophiocordyceps</taxon>
    </lineage>
</organism>
<name>A0A2A9PNC4_OPHUN</name>
<comment type="caution">
    <text evidence="2">The sequence shown here is derived from an EMBL/GenBank/DDBJ whole genome shotgun (WGS) entry which is preliminary data.</text>
</comment>
<evidence type="ECO:0000313" key="2">
    <source>
        <dbReference type="EMBL" id="PFH62370.1"/>
    </source>
</evidence>
<sequence>MQLRQKEREGSTGPASRAGLTHGLEDAEPTSGGGLMAQEGEPVGVSTCFATIAFVAVRDDARERDGLKFKIKRRRLRQAWSQRGMTGERKRGG</sequence>
<evidence type="ECO:0000313" key="3">
    <source>
        <dbReference type="Proteomes" id="UP000037136"/>
    </source>
</evidence>
<protein>
    <submittedName>
        <fullName evidence="2">Uncharacterized protein</fullName>
    </submittedName>
</protein>
<keyword evidence="3" id="KW-1185">Reference proteome</keyword>
<feature type="region of interest" description="Disordered" evidence="1">
    <location>
        <begin position="1"/>
        <end position="40"/>
    </location>
</feature>
<dbReference type="Proteomes" id="UP000037136">
    <property type="component" value="Unassembled WGS sequence"/>
</dbReference>
<accession>A0A2A9PNC4</accession>
<dbReference type="AlphaFoldDB" id="A0A2A9PNC4"/>
<feature type="compositionally biased region" description="Basic and acidic residues" evidence="1">
    <location>
        <begin position="1"/>
        <end position="10"/>
    </location>
</feature>